<evidence type="ECO:0000256" key="3">
    <source>
        <dbReference type="ARBA" id="ARBA00022448"/>
    </source>
</evidence>
<keyword evidence="5 10" id="KW-0812">Transmembrane</keyword>
<protein>
    <recommendedName>
        <fullName evidence="2">Protein amnionless</fullName>
    </recommendedName>
</protein>
<dbReference type="GO" id="GO:0015031">
    <property type="term" value="P:protein transport"/>
    <property type="evidence" value="ECO:0007669"/>
    <property type="project" value="UniProtKB-KW"/>
</dbReference>
<evidence type="ECO:0000313" key="11">
    <source>
        <dbReference type="Proteomes" id="UP001652740"/>
    </source>
</evidence>
<dbReference type="PANTHER" id="PTHR14995">
    <property type="entry name" value="AMNIONLESS"/>
    <property type="match status" value="1"/>
</dbReference>
<dbReference type="GO" id="GO:0006898">
    <property type="term" value="P:receptor-mediated endocytosis"/>
    <property type="evidence" value="ECO:0007669"/>
    <property type="project" value="TreeGrafter"/>
</dbReference>
<dbReference type="RefSeq" id="XP_026758214.2">
    <property type="nucleotide sequence ID" value="XM_026902413.3"/>
</dbReference>
<dbReference type="KEGG" id="gmw:113517664"/>
<dbReference type="Pfam" id="PF14828">
    <property type="entry name" value="Amnionless"/>
    <property type="match status" value="1"/>
</dbReference>
<keyword evidence="3" id="KW-0813">Transport</keyword>
<name>A0A6J1WS93_GALME</name>
<dbReference type="InterPro" id="IPR026112">
    <property type="entry name" value="AMN"/>
</dbReference>
<comment type="subcellular location">
    <subcellularLocation>
        <location evidence="1">Cell membrane</location>
        <topology evidence="1">Single-pass type I membrane protein</topology>
    </subcellularLocation>
</comment>
<keyword evidence="9 10" id="KW-0472">Membrane</keyword>
<proteinExistence type="predicted"/>
<keyword evidence="8 10" id="KW-1133">Transmembrane helix</keyword>
<keyword evidence="6" id="KW-0732">Signal</keyword>
<evidence type="ECO:0000256" key="5">
    <source>
        <dbReference type="ARBA" id="ARBA00022692"/>
    </source>
</evidence>
<gene>
    <name evidence="12" type="primary">LOC113517664</name>
</gene>
<evidence type="ECO:0000256" key="2">
    <source>
        <dbReference type="ARBA" id="ARBA00021200"/>
    </source>
</evidence>
<organism evidence="11 12">
    <name type="scientific">Galleria mellonella</name>
    <name type="common">Greater wax moth</name>
    <dbReference type="NCBI Taxonomy" id="7137"/>
    <lineage>
        <taxon>Eukaryota</taxon>
        <taxon>Metazoa</taxon>
        <taxon>Ecdysozoa</taxon>
        <taxon>Arthropoda</taxon>
        <taxon>Hexapoda</taxon>
        <taxon>Insecta</taxon>
        <taxon>Pterygota</taxon>
        <taxon>Neoptera</taxon>
        <taxon>Endopterygota</taxon>
        <taxon>Lepidoptera</taxon>
        <taxon>Glossata</taxon>
        <taxon>Ditrysia</taxon>
        <taxon>Pyraloidea</taxon>
        <taxon>Pyralidae</taxon>
        <taxon>Galleriinae</taxon>
        <taxon>Galleria</taxon>
    </lineage>
</organism>
<dbReference type="AlphaFoldDB" id="A0A6J1WS93"/>
<sequence>MWETYILLVSIFILPTTLSIVKWLPNRSFNLPVNFLNGKLPCSRQTVVFPENIIESVRLESEISVSEFVLPSEGEITLANGVISFGADPNDSNCTDDGNVYYLDNSVTSWAQPDMWSSTKFNDATPDAERIPCYDDIVEFPQNAQFTIILPDDNQIVKEIRIGKSANITTTDAFSNYVSMQKDQSQQFILNKFQQSGVNVMKTSCKSRSGCPCQKFGINVDCSAKFCPVPTCDNPIQPIGHCCKICGGYITFAVDRSFDMMSFKEFVAKIVHDYGSDNILWHISRLPQVLKREEYTDLVLDNDNDFGADGQVQVVVVDKREYTGDSAQVTNEIQYRIKGLKTAAISGSPLSKSGINGKIAVSMFFTVILVMGAVYVYYYRVPEHWVENLNLNRPRRVISRFQRRTESVVSLTRRDSGTPIGTSINTGFRNPMYDSKRGRVHVVEPVDIVEEE</sequence>
<evidence type="ECO:0000256" key="9">
    <source>
        <dbReference type="ARBA" id="ARBA00023136"/>
    </source>
</evidence>
<reference evidence="12" key="1">
    <citation type="submission" date="2025-08" db="UniProtKB">
        <authorList>
            <consortium name="RefSeq"/>
        </authorList>
    </citation>
    <scope>IDENTIFICATION</scope>
    <source>
        <tissue evidence="12">Whole larvae</tissue>
    </source>
</reference>
<feature type="transmembrane region" description="Helical" evidence="10">
    <location>
        <begin position="359"/>
        <end position="378"/>
    </location>
</feature>
<dbReference type="GO" id="GO:0016324">
    <property type="term" value="C:apical plasma membrane"/>
    <property type="evidence" value="ECO:0007669"/>
    <property type="project" value="TreeGrafter"/>
</dbReference>
<keyword evidence="4" id="KW-1003">Cell membrane</keyword>
<dbReference type="GeneID" id="113517664"/>
<evidence type="ECO:0000256" key="4">
    <source>
        <dbReference type="ARBA" id="ARBA00022475"/>
    </source>
</evidence>
<dbReference type="PANTHER" id="PTHR14995:SF2">
    <property type="entry name" value="PROTEIN AMNIONLESS"/>
    <property type="match status" value="1"/>
</dbReference>
<evidence type="ECO:0000256" key="6">
    <source>
        <dbReference type="ARBA" id="ARBA00022729"/>
    </source>
</evidence>
<dbReference type="Proteomes" id="UP001652740">
    <property type="component" value="Unplaced"/>
</dbReference>
<accession>A0A6J1WS93</accession>
<dbReference type="InParanoid" id="A0A6J1WS93"/>
<evidence type="ECO:0000256" key="10">
    <source>
        <dbReference type="SAM" id="Phobius"/>
    </source>
</evidence>
<keyword evidence="11" id="KW-1185">Reference proteome</keyword>
<evidence type="ECO:0000313" key="12">
    <source>
        <dbReference type="RefSeq" id="XP_026758214.2"/>
    </source>
</evidence>
<evidence type="ECO:0000256" key="1">
    <source>
        <dbReference type="ARBA" id="ARBA00004251"/>
    </source>
</evidence>
<evidence type="ECO:0000256" key="8">
    <source>
        <dbReference type="ARBA" id="ARBA00022989"/>
    </source>
</evidence>
<keyword evidence="7" id="KW-0653">Protein transport</keyword>
<evidence type="ECO:0000256" key="7">
    <source>
        <dbReference type="ARBA" id="ARBA00022927"/>
    </source>
</evidence>
<dbReference type="GO" id="GO:0030139">
    <property type="term" value="C:endocytic vesicle"/>
    <property type="evidence" value="ECO:0007669"/>
    <property type="project" value="TreeGrafter"/>
</dbReference>